<comment type="function">
    <text evidence="6">Catalyzes the transfer of a geranyl-geranyl moiety from geranyl-geranyl pyrophosphate to cysteines occuring in specific C-terminal amino acid sequences.</text>
</comment>
<keyword evidence="4" id="KW-0677">Repeat</keyword>
<evidence type="ECO:0000256" key="5">
    <source>
        <dbReference type="ARBA" id="ARBA00047658"/>
    </source>
</evidence>
<comment type="caution">
    <text evidence="7">The sequence shown here is derived from an EMBL/GenBank/DDBJ whole genome shotgun (WGS) entry which is preliminary data.</text>
</comment>
<evidence type="ECO:0000256" key="1">
    <source>
        <dbReference type="ARBA" id="ARBA00006734"/>
    </source>
</evidence>
<dbReference type="PANTHER" id="PTHR11129:SF2">
    <property type="entry name" value="GERANYLGERANYL TRANSFERASE TYPE-2 SUBUNIT ALPHA"/>
    <property type="match status" value="1"/>
</dbReference>
<evidence type="ECO:0000256" key="4">
    <source>
        <dbReference type="ARBA" id="ARBA00022737"/>
    </source>
</evidence>
<keyword evidence="2 6" id="KW-0637">Prenyltransferase</keyword>
<feature type="non-terminal residue" evidence="7">
    <location>
        <position position="316"/>
    </location>
</feature>
<name>A0A3M7KT15_AUXPR</name>
<dbReference type="EMBL" id="QOKY01000202">
    <property type="protein sequence ID" value="RMZ52920.1"/>
    <property type="molecule type" value="Genomic_DNA"/>
</dbReference>
<evidence type="ECO:0000256" key="2">
    <source>
        <dbReference type="ARBA" id="ARBA00022602"/>
    </source>
</evidence>
<dbReference type="GO" id="GO:0004663">
    <property type="term" value="F:Rab geranylgeranyltransferase activity"/>
    <property type="evidence" value="ECO:0007669"/>
    <property type="project" value="UniProtKB-UniRule"/>
</dbReference>
<dbReference type="SUPFAM" id="SSF48439">
    <property type="entry name" value="Protein prenylyltransferase"/>
    <property type="match status" value="1"/>
</dbReference>
<dbReference type="AlphaFoldDB" id="A0A3M7KT15"/>
<gene>
    <name evidence="7" type="ORF">APUTEX25_001039</name>
</gene>
<dbReference type="Proteomes" id="UP000279271">
    <property type="component" value="Unassembled WGS sequence"/>
</dbReference>
<accession>A0A3M7KT15</accession>
<comment type="catalytic activity">
    <reaction evidence="5 6">
        <text>geranylgeranyl diphosphate + L-cysteinyl-[protein] = S-geranylgeranyl-L-cysteinyl-[protein] + diphosphate</text>
        <dbReference type="Rhea" id="RHEA:21240"/>
        <dbReference type="Rhea" id="RHEA-COMP:10131"/>
        <dbReference type="Rhea" id="RHEA-COMP:11537"/>
        <dbReference type="ChEBI" id="CHEBI:29950"/>
        <dbReference type="ChEBI" id="CHEBI:33019"/>
        <dbReference type="ChEBI" id="CHEBI:57533"/>
        <dbReference type="ChEBI" id="CHEBI:86021"/>
        <dbReference type="EC" id="2.5.1.60"/>
    </reaction>
</comment>
<evidence type="ECO:0000313" key="7">
    <source>
        <dbReference type="EMBL" id="RMZ52920.1"/>
    </source>
</evidence>
<dbReference type="Gene3D" id="1.25.40.120">
    <property type="entry name" value="Protein prenylyltransferase"/>
    <property type="match status" value="1"/>
</dbReference>
<dbReference type="Pfam" id="PF01239">
    <property type="entry name" value="PPTA"/>
    <property type="match status" value="4"/>
</dbReference>
<organism evidence="7 8">
    <name type="scientific">Auxenochlorella protothecoides</name>
    <name type="common">Green microalga</name>
    <name type="synonym">Chlorella protothecoides</name>
    <dbReference type="NCBI Taxonomy" id="3075"/>
    <lineage>
        <taxon>Eukaryota</taxon>
        <taxon>Viridiplantae</taxon>
        <taxon>Chlorophyta</taxon>
        <taxon>core chlorophytes</taxon>
        <taxon>Trebouxiophyceae</taxon>
        <taxon>Chlorellales</taxon>
        <taxon>Chlorellaceae</taxon>
        <taxon>Auxenochlorella</taxon>
    </lineage>
</organism>
<proteinExistence type="inferred from homology"/>
<feature type="non-terminal residue" evidence="7">
    <location>
        <position position="1"/>
    </location>
</feature>
<comment type="similarity">
    <text evidence="1 6">Belongs to the protein prenyltransferase subunit alpha family.</text>
</comment>
<protein>
    <recommendedName>
        <fullName evidence="6">Geranylgeranyl transferase type-2 subunit alpha</fullName>
        <ecNumber evidence="6">2.5.1.60</ecNumber>
    </recommendedName>
    <alternativeName>
        <fullName evidence="6">Geranylgeranyl transferase type II subunit alpha</fullName>
    </alternativeName>
</protein>
<keyword evidence="3 6" id="KW-0808">Transferase</keyword>
<dbReference type="GO" id="GO:0005968">
    <property type="term" value="C:Rab-protein geranylgeranyltransferase complex"/>
    <property type="evidence" value="ECO:0007669"/>
    <property type="project" value="TreeGrafter"/>
</dbReference>
<dbReference type="PANTHER" id="PTHR11129">
    <property type="entry name" value="PROTEIN FARNESYLTRANSFERASE ALPHA SUBUNIT/RAB GERANYLGERANYL TRANSFERASE ALPHA SUBUNIT"/>
    <property type="match status" value="1"/>
</dbReference>
<dbReference type="PROSITE" id="PS51147">
    <property type="entry name" value="PFTA"/>
    <property type="match status" value="3"/>
</dbReference>
<dbReference type="InterPro" id="IPR002088">
    <property type="entry name" value="Prenyl_trans_a"/>
</dbReference>
<evidence type="ECO:0000256" key="3">
    <source>
        <dbReference type="ARBA" id="ARBA00022679"/>
    </source>
</evidence>
<sequence>MYTAWNHRREALVPVFKEGGQQAMQAAAEELALTLRALTRNLKSYSAWHHRKWVIGHRLTSLEAEITLVETLLDADDRNFHGWAYRRFVAELMGMPVQRELEYTTRKIQHNFSNYSAWHYRSKLLPLLHSEPGEVLDAMRAGVPAAADDSPSAAAERQAMISSSRAGATGALVLHQTLEIEYELVSQAFFTEPEDQSGWIYHRWLLGCSVAHWQAAPESEAERARLADVLGCQLALVSDLLDLEPGSVWARKTRAHLLGLMQRVGGAAGGSAGRGSGGEAADCVAAAAAWEDLEGLDPYRAGYYRHACSVSARASV</sequence>
<evidence type="ECO:0000256" key="6">
    <source>
        <dbReference type="RuleBase" id="RU367120"/>
    </source>
</evidence>
<dbReference type="GO" id="GO:0097354">
    <property type="term" value="P:prenylation"/>
    <property type="evidence" value="ECO:0007669"/>
    <property type="project" value="UniProtKB-UniRule"/>
</dbReference>
<evidence type="ECO:0000313" key="8">
    <source>
        <dbReference type="Proteomes" id="UP000279271"/>
    </source>
</evidence>
<dbReference type="EC" id="2.5.1.60" evidence="6"/>
<reference evidence="8" key="1">
    <citation type="journal article" date="2018" name="Algal Res.">
        <title>Characterization of plant carbon substrate utilization by Auxenochlorella protothecoides.</title>
        <authorList>
            <person name="Vogler B.W."/>
            <person name="Starkenburg S.R."/>
            <person name="Sudasinghe N."/>
            <person name="Schambach J.Y."/>
            <person name="Rollin J.A."/>
            <person name="Pattathil S."/>
            <person name="Barry A.N."/>
        </authorList>
    </citation>
    <scope>NUCLEOTIDE SEQUENCE [LARGE SCALE GENOMIC DNA]</scope>
    <source>
        <strain evidence="8">UTEX 25</strain>
    </source>
</reference>